<dbReference type="Pfam" id="PF12318">
    <property type="entry name" value="FAD-SLDH"/>
    <property type="match status" value="1"/>
</dbReference>
<accession>A0A4P2VQ52</accession>
<dbReference type="KEGG" id="sbf:JCM31447_28590"/>
<keyword evidence="2" id="KW-1185">Reference proteome</keyword>
<organism evidence="1 2">
    <name type="scientific">Fluviispira sanaruensis</name>
    <dbReference type="NCBI Taxonomy" id="2493639"/>
    <lineage>
        <taxon>Bacteria</taxon>
        <taxon>Pseudomonadati</taxon>
        <taxon>Bdellovibrionota</taxon>
        <taxon>Oligoflexia</taxon>
        <taxon>Silvanigrellales</taxon>
        <taxon>Silvanigrellaceae</taxon>
        <taxon>Fluviispira</taxon>
    </lineage>
</organism>
<dbReference type="EMBL" id="AP019368">
    <property type="protein sequence ID" value="BBH54394.1"/>
    <property type="molecule type" value="Genomic_DNA"/>
</dbReference>
<name>A0A4P2VQ52_FLUSA</name>
<dbReference type="InterPro" id="IPR024651">
    <property type="entry name" value="FAD-SLDH_ssu"/>
</dbReference>
<gene>
    <name evidence="1" type="ORF">JCM31447_28590</name>
</gene>
<evidence type="ECO:0000313" key="1">
    <source>
        <dbReference type="EMBL" id="BBH54394.1"/>
    </source>
</evidence>
<dbReference type="OrthoDB" id="8478903at2"/>
<proteinExistence type="predicted"/>
<dbReference type="Proteomes" id="UP000291236">
    <property type="component" value="Chromosome"/>
</dbReference>
<dbReference type="RefSeq" id="WP_130612049.1">
    <property type="nucleotide sequence ID" value="NZ_AP019368.1"/>
</dbReference>
<evidence type="ECO:0000313" key="2">
    <source>
        <dbReference type="Proteomes" id="UP000291236"/>
    </source>
</evidence>
<dbReference type="AlphaFoldDB" id="A0A4P2VQ52"/>
<sequence length="152" mass="17621">MNCLKRREFLSNLVMTFSVTSFAIQFSTFAEDDIDLLNKFMKISEKLTGNSELDIELGKKYLEYFMIDKNNRAKIFELHSYLNLKIPDFRKDLKKLSKEILLSWYTGIVKVNGSSRLVTYTGALSWTTLQGIKPQGFCGGEFGYWTKKPKMN</sequence>
<protein>
    <submittedName>
        <fullName evidence="1">Uncharacterized protein</fullName>
    </submittedName>
</protein>
<reference evidence="1 2" key="1">
    <citation type="submission" date="2018-12" db="EMBL/GenBank/DDBJ databases">
        <title>Rubrispira sanarue gen. nov., sp., nov., a member of the order Silvanigrellales, isolated from a brackish lake in Hamamatsu Japan.</title>
        <authorList>
            <person name="Maejima Y."/>
            <person name="Iino T."/>
            <person name="Muraguchi Y."/>
            <person name="Fukuda K."/>
            <person name="Nojiri H."/>
            <person name="Ohkuma M."/>
            <person name="Moriuchi R."/>
            <person name="Dohra H."/>
            <person name="Kimbara K."/>
            <person name="Shintani M."/>
        </authorList>
    </citation>
    <scope>NUCLEOTIDE SEQUENCE [LARGE SCALE GENOMIC DNA]</scope>
    <source>
        <strain evidence="1 2">RF1110005</strain>
    </source>
</reference>